<dbReference type="InterPro" id="IPR000276">
    <property type="entry name" value="GPCR_Rhodpsn"/>
</dbReference>
<evidence type="ECO:0000256" key="9">
    <source>
        <dbReference type="SAM" id="Phobius"/>
    </source>
</evidence>
<protein>
    <recommendedName>
        <fullName evidence="10">G-protein coupled receptors family 1 profile domain-containing protein</fullName>
    </recommendedName>
</protein>
<dbReference type="GeneID" id="592924"/>
<evidence type="ECO:0000256" key="1">
    <source>
        <dbReference type="ARBA" id="ARBA00004141"/>
    </source>
</evidence>
<feature type="transmembrane region" description="Helical" evidence="9">
    <location>
        <begin position="95"/>
        <end position="123"/>
    </location>
</feature>
<dbReference type="OMA" id="QYCNVVS"/>
<dbReference type="InterPro" id="IPR017452">
    <property type="entry name" value="GPCR_Rhodpsn_7TM"/>
</dbReference>
<feature type="transmembrane region" description="Helical" evidence="9">
    <location>
        <begin position="135"/>
        <end position="153"/>
    </location>
</feature>
<keyword evidence="5 9" id="KW-0472">Membrane</keyword>
<dbReference type="PRINTS" id="PR00237">
    <property type="entry name" value="GPCRRHODOPSN"/>
</dbReference>
<keyword evidence="2 8" id="KW-0812">Transmembrane</keyword>
<reference evidence="12" key="1">
    <citation type="submission" date="2015-02" db="EMBL/GenBank/DDBJ databases">
        <title>Genome sequencing for Strongylocentrotus purpuratus.</title>
        <authorList>
            <person name="Murali S."/>
            <person name="Liu Y."/>
            <person name="Vee V."/>
            <person name="English A."/>
            <person name="Wang M."/>
            <person name="Skinner E."/>
            <person name="Han Y."/>
            <person name="Muzny D.M."/>
            <person name="Worley K.C."/>
            <person name="Gibbs R.A."/>
        </authorList>
    </citation>
    <scope>NUCLEOTIDE SEQUENCE</scope>
</reference>
<feature type="transmembrane region" description="Helical" evidence="9">
    <location>
        <begin position="338"/>
        <end position="358"/>
    </location>
</feature>
<comment type="similarity">
    <text evidence="8">Belongs to the G-protein coupled receptor 1 family.</text>
</comment>
<dbReference type="PROSITE" id="PS50262">
    <property type="entry name" value="G_PROTEIN_RECEP_F1_2"/>
    <property type="match status" value="1"/>
</dbReference>
<dbReference type="FunCoup" id="A0A7M7N131">
    <property type="interactions" value="239"/>
</dbReference>
<reference evidence="11" key="2">
    <citation type="submission" date="2021-01" db="UniProtKB">
        <authorList>
            <consortium name="EnsemblMetazoa"/>
        </authorList>
    </citation>
    <scope>IDENTIFICATION</scope>
</reference>
<dbReference type="AlphaFoldDB" id="A0A7M7N131"/>
<dbReference type="Proteomes" id="UP000007110">
    <property type="component" value="Unassembled WGS sequence"/>
</dbReference>
<evidence type="ECO:0000256" key="3">
    <source>
        <dbReference type="ARBA" id="ARBA00022989"/>
    </source>
</evidence>
<evidence type="ECO:0000313" key="11">
    <source>
        <dbReference type="EnsemblMetazoa" id="XP_030829725"/>
    </source>
</evidence>
<feature type="transmembrane region" description="Helical" evidence="9">
    <location>
        <begin position="173"/>
        <end position="194"/>
    </location>
</feature>
<dbReference type="PANTHER" id="PTHR24243:SF208">
    <property type="entry name" value="PYROKININ-1 RECEPTOR"/>
    <property type="match status" value="1"/>
</dbReference>
<dbReference type="Gene3D" id="1.20.1070.10">
    <property type="entry name" value="Rhodopsin 7-helix transmembrane proteins"/>
    <property type="match status" value="1"/>
</dbReference>
<dbReference type="GO" id="GO:0005886">
    <property type="term" value="C:plasma membrane"/>
    <property type="evidence" value="ECO:0000318"/>
    <property type="project" value="GO_Central"/>
</dbReference>
<dbReference type="InParanoid" id="A0A7M7N131"/>
<feature type="transmembrane region" description="Helical" evidence="9">
    <location>
        <begin position="215"/>
        <end position="235"/>
    </location>
</feature>
<keyword evidence="4 8" id="KW-0297">G-protein coupled receptor</keyword>
<sequence>MTMEGPDSQVMSYLPAEGPSHNGSDGFDYCQYSYERLKREVSHSDVQSVDSFFFNITRTCYLDNNLTCPAYMYDLSGDELIDHLSYIMPPSHYEYAFVIPFAVIILSLVFVGFFGNLLTIIVILRNRVLQSTSHYLVSLAASDMLLLVLTGPTEVLVELRYWPWTYTSFFCHARFFLIEFCLFTTVLHITAFTIERYVAICHPMKAKAFISTSRAIKFIIAIWILSFLISIPLALSYHLKEGCDGIEESTVCQTTDEMENRVNHFYVFSATFLFLLPMTLIIVLYSLIARVLFGVNIKVPMRRSSSTKGRCRVNGNLKAKEDKEDQVITMRKQVVKMLVVIAASFFICWFPFHLIRILPFFNLDEWPQPVQEIYYRGLYHFSIVLLYVSSAINPILYNVMSARFRRAFKQTILCREVSSPHNSMATRGHSTYITRTSSINSSAL</sequence>
<proteinExistence type="inferred from homology"/>
<dbReference type="KEGG" id="spu:592924"/>
<organism evidence="11 12">
    <name type="scientific">Strongylocentrotus purpuratus</name>
    <name type="common">Purple sea urchin</name>
    <dbReference type="NCBI Taxonomy" id="7668"/>
    <lineage>
        <taxon>Eukaryota</taxon>
        <taxon>Metazoa</taxon>
        <taxon>Echinodermata</taxon>
        <taxon>Eleutherozoa</taxon>
        <taxon>Echinozoa</taxon>
        <taxon>Echinoidea</taxon>
        <taxon>Euechinoidea</taxon>
        <taxon>Echinacea</taxon>
        <taxon>Camarodonta</taxon>
        <taxon>Echinidea</taxon>
        <taxon>Strongylocentrotidae</taxon>
        <taxon>Strongylocentrotus</taxon>
    </lineage>
</organism>
<keyword evidence="12" id="KW-1185">Reference proteome</keyword>
<dbReference type="SMART" id="SM01381">
    <property type="entry name" value="7TM_GPCR_Srsx"/>
    <property type="match status" value="1"/>
</dbReference>
<evidence type="ECO:0000313" key="12">
    <source>
        <dbReference type="Proteomes" id="UP000007110"/>
    </source>
</evidence>
<dbReference type="RefSeq" id="XP_030829725.1">
    <property type="nucleotide sequence ID" value="XM_030973865.1"/>
</dbReference>
<evidence type="ECO:0000259" key="10">
    <source>
        <dbReference type="PROSITE" id="PS50262"/>
    </source>
</evidence>
<evidence type="ECO:0000256" key="2">
    <source>
        <dbReference type="ARBA" id="ARBA00022692"/>
    </source>
</evidence>
<dbReference type="SUPFAM" id="SSF81321">
    <property type="entry name" value="Family A G protein-coupled receptor-like"/>
    <property type="match status" value="1"/>
</dbReference>
<comment type="subcellular location">
    <subcellularLocation>
        <location evidence="1">Membrane</location>
        <topology evidence="1">Multi-pass membrane protein</topology>
    </subcellularLocation>
</comment>
<dbReference type="GO" id="GO:0007186">
    <property type="term" value="P:G protein-coupled receptor signaling pathway"/>
    <property type="evidence" value="ECO:0000318"/>
    <property type="project" value="GO_Central"/>
</dbReference>
<dbReference type="EnsemblMetazoa" id="XM_030973865">
    <property type="protein sequence ID" value="XP_030829725"/>
    <property type="gene ID" value="LOC592924"/>
</dbReference>
<feature type="domain" description="G-protein coupled receptors family 1 profile" evidence="10">
    <location>
        <begin position="115"/>
        <end position="397"/>
    </location>
</feature>
<dbReference type="OrthoDB" id="5962705at2759"/>
<keyword evidence="6 8" id="KW-0675">Receptor</keyword>
<evidence type="ECO:0000256" key="4">
    <source>
        <dbReference type="ARBA" id="ARBA00023040"/>
    </source>
</evidence>
<dbReference type="GO" id="GO:0004930">
    <property type="term" value="F:G protein-coupled receptor activity"/>
    <property type="evidence" value="ECO:0000318"/>
    <property type="project" value="GO_Central"/>
</dbReference>
<feature type="transmembrane region" description="Helical" evidence="9">
    <location>
        <begin position="378"/>
        <end position="399"/>
    </location>
</feature>
<name>A0A7M7N131_STRPU</name>
<evidence type="ECO:0000256" key="5">
    <source>
        <dbReference type="ARBA" id="ARBA00023136"/>
    </source>
</evidence>
<dbReference type="PROSITE" id="PS00237">
    <property type="entry name" value="G_PROTEIN_RECEP_F1_1"/>
    <property type="match status" value="1"/>
</dbReference>
<dbReference type="PANTHER" id="PTHR24243">
    <property type="entry name" value="G-PROTEIN COUPLED RECEPTOR"/>
    <property type="match status" value="1"/>
</dbReference>
<evidence type="ECO:0000256" key="8">
    <source>
        <dbReference type="RuleBase" id="RU000688"/>
    </source>
</evidence>
<evidence type="ECO:0000256" key="6">
    <source>
        <dbReference type="ARBA" id="ARBA00023170"/>
    </source>
</evidence>
<dbReference type="Pfam" id="PF00001">
    <property type="entry name" value="7tm_1"/>
    <property type="match status" value="1"/>
</dbReference>
<feature type="transmembrane region" description="Helical" evidence="9">
    <location>
        <begin position="265"/>
        <end position="293"/>
    </location>
</feature>
<keyword evidence="7 8" id="KW-0807">Transducer</keyword>
<evidence type="ECO:0000256" key="7">
    <source>
        <dbReference type="ARBA" id="ARBA00023224"/>
    </source>
</evidence>
<keyword evidence="3 9" id="KW-1133">Transmembrane helix</keyword>
<accession>A0A7M7N131</accession>